<name>A0A7S7RN98_9BACT</name>
<gene>
    <name evidence="1" type="ORF">HUE88_00420</name>
</gene>
<dbReference type="AlphaFoldDB" id="A0A7S7RN98"/>
<proteinExistence type="predicted"/>
<dbReference type="Proteomes" id="UP000593994">
    <property type="component" value="Chromosome"/>
</dbReference>
<keyword evidence="2" id="KW-1185">Reference proteome</keyword>
<dbReference type="EMBL" id="CP054492">
    <property type="protein sequence ID" value="QOY52198.1"/>
    <property type="molecule type" value="Genomic_DNA"/>
</dbReference>
<accession>A0A7S7RN98</accession>
<dbReference type="Pfam" id="PF21980">
    <property type="entry name" value="MksE"/>
    <property type="match status" value="1"/>
</dbReference>
<evidence type="ECO:0000313" key="1">
    <source>
        <dbReference type="EMBL" id="QOY52198.1"/>
    </source>
</evidence>
<reference evidence="1 2" key="1">
    <citation type="submission" date="2020-05" db="EMBL/GenBank/DDBJ databases">
        <title>Sulfurimonas marisnigri, sp. nov., and Sulfurimonas baltica, sp. nov., manganese oxide reducing chemolithoautotrophs of the class Epsilonproteobacteria isolated from the pelagic redoxclines of the Black and Baltic Seas and emended description of the genus Sulfurimonas.</title>
        <authorList>
            <person name="Henkel J.V."/>
            <person name="Laudan C."/>
            <person name="Werner J."/>
            <person name="Neu T."/>
            <person name="Plewe S."/>
            <person name="Sproer C."/>
            <person name="Bunk B."/>
            <person name="Schulz-Vogt H.N."/>
        </authorList>
    </citation>
    <scope>NUCLEOTIDE SEQUENCE [LARGE SCALE GENOMIC DNA]</scope>
    <source>
        <strain evidence="1 2">GD2</strain>
    </source>
</reference>
<dbReference type="KEGG" id="sbal:HUE88_00420"/>
<protein>
    <submittedName>
        <fullName evidence="1">Uncharacterized protein</fullName>
    </submittedName>
</protein>
<evidence type="ECO:0000313" key="2">
    <source>
        <dbReference type="Proteomes" id="UP000593994"/>
    </source>
</evidence>
<dbReference type="RefSeq" id="WP_194370004.1">
    <property type="nucleotide sequence ID" value="NZ_CP054492.1"/>
</dbReference>
<dbReference type="InterPro" id="IPR053841">
    <property type="entry name" value="MksE"/>
</dbReference>
<organism evidence="1 2">
    <name type="scientific">Candidatus Sulfurimonas baltica</name>
    <dbReference type="NCBI Taxonomy" id="2740404"/>
    <lineage>
        <taxon>Bacteria</taxon>
        <taxon>Pseudomonadati</taxon>
        <taxon>Campylobacterota</taxon>
        <taxon>Epsilonproteobacteria</taxon>
        <taxon>Campylobacterales</taxon>
        <taxon>Sulfurimonadaceae</taxon>
        <taxon>Sulfurimonas</taxon>
    </lineage>
</organism>
<sequence length="179" mass="21119">MTSKLDKQLTAKIFNHLKDGKFLSQNTPDKNEKKLYTYVENNSDEIIELFLYLDIDLKIKNGYCYFASLDNKEQKIQSIYELIDLLSFFYNFNPIFGVGFKFSINDIEERVKDDITLKVKLDRIKSLSGDTLRANLLSLTSKLEKRGFLTLEDEYLQRYIVLNSCDYLIDFFNKIEIKE</sequence>